<name>A0A5C3QVS5_9AGAR</name>
<dbReference type="SUPFAM" id="SSF52047">
    <property type="entry name" value="RNI-like"/>
    <property type="match status" value="1"/>
</dbReference>
<proteinExistence type="predicted"/>
<evidence type="ECO:0000313" key="2">
    <source>
        <dbReference type="Proteomes" id="UP000305067"/>
    </source>
</evidence>
<dbReference type="STRING" id="1884261.A0A5C3QVS5"/>
<protein>
    <recommendedName>
        <fullName evidence="3">F-box domain-containing protein</fullName>
    </recommendedName>
</protein>
<reference evidence="1 2" key="1">
    <citation type="journal article" date="2019" name="Nat. Ecol. Evol.">
        <title>Megaphylogeny resolves global patterns of mushroom evolution.</title>
        <authorList>
            <person name="Varga T."/>
            <person name="Krizsan K."/>
            <person name="Foldi C."/>
            <person name="Dima B."/>
            <person name="Sanchez-Garcia M."/>
            <person name="Sanchez-Ramirez S."/>
            <person name="Szollosi G.J."/>
            <person name="Szarkandi J.G."/>
            <person name="Papp V."/>
            <person name="Albert L."/>
            <person name="Andreopoulos W."/>
            <person name="Angelini C."/>
            <person name="Antonin V."/>
            <person name="Barry K.W."/>
            <person name="Bougher N.L."/>
            <person name="Buchanan P."/>
            <person name="Buyck B."/>
            <person name="Bense V."/>
            <person name="Catcheside P."/>
            <person name="Chovatia M."/>
            <person name="Cooper J."/>
            <person name="Damon W."/>
            <person name="Desjardin D."/>
            <person name="Finy P."/>
            <person name="Geml J."/>
            <person name="Haridas S."/>
            <person name="Hughes K."/>
            <person name="Justo A."/>
            <person name="Karasinski D."/>
            <person name="Kautmanova I."/>
            <person name="Kiss B."/>
            <person name="Kocsube S."/>
            <person name="Kotiranta H."/>
            <person name="LaButti K.M."/>
            <person name="Lechner B.E."/>
            <person name="Liimatainen K."/>
            <person name="Lipzen A."/>
            <person name="Lukacs Z."/>
            <person name="Mihaltcheva S."/>
            <person name="Morgado L.N."/>
            <person name="Niskanen T."/>
            <person name="Noordeloos M.E."/>
            <person name="Ohm R.A."/>
            <person name="Ortiz-Santana B."/>
            <person name="Ovrebo C."/>
            <person name="Racz N."/>
            <person name="Riley R."/>
            <person name="Savchenko A."/>
            <person name="Shiryaev A."/>
            <person name="Soop K."/>
            <person name="Spirin V."/>
            <person name="Szebenyi C."/>
            <person name="Tomsovsky M."/>
            <person name="Tulloss R.E."/>
            <person name="Uehling J."/>
            <person name="Grigoriev I.V."/>
            <person name="Vagvolgyi C."/>
            <person name="Papp T."/>
            <person name="Martin F.M."/>
            <person name="Miettinen O."/>
            <person name="Hibbett D.S."/>
            <person name="Nagy L.G."/>
        </authorList>
    </citation>
    <scope>NUCLEOTIDE SEQUENCE [LARGE SCALE GENOMIC DNA]</scope>
    <source>
        <strain evidence="1 2">CBS 309.79</strain>
    </source>
</reference>
<accession>A0A5C3QVS5</accession>
<keyword evidence="2" id="KW-1185">Reference proteome</keyword>
<evidence type="ECO:0000313" key="1">
    <source>
        <dbReference type="EMBL" id="TFL04469.1"/>
    </source>
</evidence>
<gene>
    <name evidence="1" type="ORF">BDV98DRAFT_580610</name>
</gene>
<dbReference type="Proteomes" id="UP000305067">
    <property type="component" value="Unassembled WGS sequence"/>
</dbReference>
<sequence>MTEVIESTISYQYCTLANDPDLQMPCSVEQMPNHYYPLLGPKAERVAELAQFKIVQIRVDIHHLESHEQQLQQLVDVYISNLAPVNRLSDEVLGIIFQEVFVSDEGSAGWIWTLSRACKRWRDVIVGNTSFWSHVSLASLSFIPDIDSVEAQCRRVDLQLKRAGGRSLHVELGITSVTHATLEDLVPMVNTTVHPTPESDPLAWAMYGHFEPLFENQHLELLLLQKLKVQNSSANQDSYWFSRMNLRNAPSVKELSISETLFDFLPSLDWSNLDSLRLEMSHFAPSHLLTALSTACNVTHFSLILVSALQDDPRHSQVVVSLDRLVSCNIDFLGASGNPAHHPASGVSNDTAFRRFIAQIRTPRLQRLTLTVASFFADMELARQLFRRPDFDLQDFSTLEYLVLYLNTINDADANLNPFISLLEDLPKLQQLLLGDISDYGNTIVIGSKFCITSLLVALQWPTAGPSSTPHRRRLCPKLAELHLYHVPLHLQAANSLIDTPTSAQDAAPFDKPIGYLKLFLAMVTGGMSQRPYAAPKRREASMSASVGLIGRASMRRCPECVCSRLDDGDDEIWDADGENMGWDEEDHLDHTCNPCDDFDELHNEELEEWGTTSDWNSD</sequence>
<dbReference type="EMBL" id="ML178818">
    <property type="protein sequence ID" value="TFL04469.1"/>
    <property type="molecule type" value="Genomic_DNA"/>
</dbReference>
<evidence type="ECO:0008006" key="3">
    <source>
        <dbReference type="Google" id="ProtNLM"/>
    </source>
</evidence>
<dbReference type="AlphaFoldDB" id="A0A5C3QVS5"/>
<dbReference type="OrthoDB" id="2653019at2759"/>
<organism evidence="1 2">
    <name type="scientific">Pterulicium gracile</name>
    <dbReference type="NCBI Taxonomy" id="1884261"/>
    <lineage>
        <taxon>Eukaryota</taxon>
        <taxon>Fungi</taxon>
        <taxon>Dikarya</taxon>
        <taxon>Basidiomycota</taxon>
        <taxon>Agaricomycotina</taxon>
        <taxon>Agaricomycetes</taxon>
        <taxon>Agaricomycetidae</taxon>
        <taxon>Agaricales</taxon>
        <taxon>Pleurotineae</taxon>
        <taxon>Pterulaceae</taxon>
        <taxon>Pterulicium</taxon>
    </lineage>
</organism>